<dbReference type="EMBL" id="RJVK01000001">
    <property type="protein sequence ID" value="ROR41001.1"/>
    <property type="molecule type" value="Genomic_DNA"/>
</dbReference>
<dbReference type="InterPro" id="IPR026590">
    <property type="entry name" value="Ssirtuin_cat_dom"/>
</dbReference>
<dbReference type="SUPFAM" id="SSF52467">
    <property type="entry name" value="DHS-like NAD/FAD-binding domain"/>
    <property type="match status" value="1"/>
</dbReference>
<dbReference type="Pfam" id="PF02146">
    <property type="entry name" value="SIR2"/>
    <property type="match status" value="1"/>
</dbReference>
<feature type="binding site" evidence="4">
    <location>
        <position position="149"/>
    </location>
    <ligand>
        <name>Zn(2+)</name>
        <dbReference type="ChEBI" id="CHEBI:29105"/>
    </ligand>
</feature>
<organism evidence="7 8">
    <name type="scientific">Caminibacter pacificus</name>
    <dbReference type="NCBI Taxonomy" id="1424653"/>
    <lineage>
        <taxon>Bacteria</taxon>
        <taxon>Pseudomonadati</taxon>
        <taxon>Campylobacterota</taxon>
        <taxon>Epsilonproteobacteria</taxon>
        <taxon>Nautiliales</taxon>
        <taxon>Nautiliaceae</taxon>
        <taxon>Caminibacter</taxon>
    </lineage>
</organism>
<dbReference type="RefSeq" id="WP_123351900.1">
    <property type="nucleotide sequence ID" value="NZ_CP027432.2"/>
</dbReference>
<sequence length="249" mass="27758">MVINDYQTAAKIIKDSKFPVAFTGAGISVESGIPPFRGPTGLWSKYDPKILDIDFFMSNPAESWKYIKEIFYDYMGNTQPNDAHKFLAWLEEIGKLKGVITQNIDNLHQKAGSKKVIEFHGTANKMECIDCKRKFYSDSISLETLPPLCPECQGILKPDFVFFGEPIPPKAFEESIRLCENADCLIVVGTTGEIMPASQLPILAKQNGAKIIEINIEPSNYTNSITDIFLNDKATVASNKLKEELKGII</sequence>
<feature type="binding site" evidence="4">
    <location>
        <position position="131"/>
    </location>
    <ligand>
        <name>Zn(2+)</name>
        <dbReference type="ChEBI" id="CHEBI:29105"/>
    </ligand>
</feature>
<dbReference type="PROSITE" id="PS50305">
    <property type="entry name" value="SIRTUIN"/>
    <property type="match status" value="1"/>
</dbReference>
<reference evidence="7 8" key="2">
    <citation type="submission" date="2018-11" db="EMBL/GenBank/DDBJ databases">
        <title>Genomic Encyclopedia of Type Strains, Phase IV (KMG-IV): sequencing the most valuable type-strain genomes for metagenomic binning, comparative biology and taxonomic classification.</title>
        <authorList>
            <person name="Goeker M."/>
        </authorList>
    </citation>
    <scope>NUCLEOTIDE SEQUENCE [LARGE SCALE GENOMIC DNA]</scope>
    <source>
        <strain evidence="7 8">DSM 27783</strain>
    </source>
</reference>
<feature type="active site" description="Proton acceptor" evidence="4">
    <location>
        <position position="120"/>
    </location>
</feature>
<dbReference type="GO" id="GO:0017136">
    <property type="term" value="F:histone deacetylase activity, NAD-dependent"/>
    <property type="evidence" value="ECO:0007669"/>
    <property type="project" value="TreeGrafter"/>
</dbReference>
<dbReference type="InterPro" id="IPR029035">
    <property type="entry name" value="DHS-like_NAD/FAD-binding_dom"/>
</dbReference>
<feature type="binding site" evidence="4">
    <location>
        <position position="152"/>
    </location>
    <ligand>
        <name>Zn(2+)</name>
        <dbReference type="ChEBI" id="CHEBI:29105"/>
    </ligand>
</feature>
<dbReference type="InterPro" id="IPR050134">
    <property type="entry name" value="NAD-dep_sirtuin_deacylases"/>
</dbReference>
<dbReference type="GO" id="GO:0070403">
    <property type="term" value="F:NAD+ binding"/>
    <property type="evidence" value="ECO:0007669"/>
    <property type="project" value="InterPro"/>
</dbReference>
<name>A0AAJ4UYJ2_9BACT</name>
<dbReference type="Gene3D" id="3.40.50.1220">
    <property type="entry name" value="TPP-binding domain"/>
    <property type="match status" value="1"/>
</dbReference>
<keyword evidence="9" id="KW-1185">Reference proteome</keyword>
<evidence type="ECO:0000313" key="8">
    <source>
        <dbReference type="Proteomes" id="UP000272781"/>
    </source>
</evidence>
<reference evidence="9" key="1">
    <citation type="submission" date="2018-03" db="EMBL/GenBank/DDBJ databases">
        <title>A comparative analysis of the Nautiliaceae.</title>
        <authorList>
            <person name="Grosche A."/>
            <person name="Smedile F."/>
            <person name="Vetriani C."/>
        </authorList>
    </citation>
    <scope>NUCLEOTIDE SEQUENCE [LARGE SCALE GENOMIC DNA]</scope>
    <source>
        <strain evidence="9">TB6</strain>
    </source>
</reference>
<evidence type="ECO:0000256" key="4">
    <source>
        <dbReference type="PROSITE-ProRule" id="PRU00236"/>
    </source>
</evidence>
<keyword evidence="4" id="KW-0862">Zinc</keyword>
<keyword evidence="4" id="KW-0479">Metal-binding</keyword>
<dbReference type="PANTHER" id="PTHR11085:SF11">
    <property type="entry name" value="NAD-DEPENDENT PROTEIN DEACETYLASE"/>
    <property type="match status" value="1"/>
</dbReference>
<evidence type="ECO:0000256" key="3">
    <source>
        <dbReference type="ARBA" id="ARBA00023027"/>
    </source>
</evidence>
<feature type="binding site" evidence="4">
    <location>
        <position position="128"/>
    </location>
    <ligand>
        <name>Zn(2+)</name>
        <dbReference type="ChEBI" id="CHEBI:29105"/>
    </ligand>
</feature>
<evidence type="ECO:0000313" key="6">
    <source>
        <dbReference type="EMBL" id="QCI28285.1"/>
    </source>
</evidence>
<dbReference type="EMBL" id="CP027432">
    <property type="protein sequence ID" value="QCI28285.1"/>
    <property type="molecule type" value="Genomic_DNA"/>
</dbReference>
<feature type="domain" description="Deacetylase sirtuin-type" evidence="5">
    <location>
        <begin position="1"/>
        <end position="248"/>
    </location>
</feature>
<gene>
    <name evidence="6" type="ORF">C6V80_04725</name>
    <name evidence="7" type="ORF">EDC58_0484</name>
</gene>
<accession>A0AAJ4UYJ2</accession>
<protein>
    <recommendedName>
        <fullName evidence="1">protein acetyllysine N-acetyltransferase</fullName>
        <ecNumber evidence="1">2.3.1.286</ecNumber>
    </recommendedName>
</protein>
<evidence type="ECO:0000313" key="9">
    <source>
        <dbReference type="Proteomes" id="UP000298805"/>
    </source>
</evidence>
<keyword evidence="2" id="KW-0808">Transferase</keyword>
<dbReference type="AlphaFoldDB" id="A0AAJ4UYJ2"/>
<evidence type="ECO:0000313" key="7">
    <source>
        <dbReference type="EMBL" id="ROR41001.1"/>
    </source>
</evidence>
<dbReference type="EC" id="2.3.1.286" evidence="1"/>
<evidence type="ECO:0000256" key="2">
    <source>
        <dbReference type="ARBA" id="ARBA00022679"/>
    </source>
</evidence>
<dbReference type="Proteomes" id="UP000298805">
    <property type="component" value="Chromosome"/>
</dbReference>
<reference evidence="6" key="3">
    <citation type="submission" date="2019-06" db="EMBL/GenBank/DDBJ databases">
        <title>A comparative analysis of the Nautiliaceae.</title>
        <authorList>
            <person name="Grosche A."/>
            <person name="Smedile F."/>
            <person name="Vetriani C."/>
        </authorList>
    </citation>
    <scope>NUCLEOTIDE SEQUENCE</scope>
    <source>
        <strain evidence="6">TB6</strain>
    </source>
</reference>
<dbReference type="InterPro" id="IPR003000">
    <property type="entry name" value="Sirtuin"/>
</dbReference>
<evidence type="ECO:0000256" key="1">
    <source>
        <dbReference type="ARBA" id="ARBA00012928"/>
    </source>
</evidence>
<keyword evidence="3" id="KW-0520">NAD</keyword>
<dbReference type="CDD" id="cd01407">
    <property type="entry name" value="SIR2-fam"/>
    <property type="match status" value="1"/>
</dbReference>
<dbReference type="PANTHER" id="PTHR11085">
    <property type="entry name" value="NAD-DEPENDENT PROTEIN DEACYLASE SIRTUIN-5, MITOCHONDRIAL-RELATED"/>
    <property type="match status" value="1"/>
</dbReference>
<evidence type="ECO:0000259" key="5">
    <source>
        <dbReference type="PROSITE" id="PS50305"/>
    </source>
</evidence>
<dbReference type="GO" id="GO:0046872">
    <property type="term" value="F:metal ion binding"/>
    <property type="evidence" value="ECO:0007669"/>
    <property type="project" value="UniProtKB-KW"/>
</dbReference>
<dbReference type="NCBIfam" id="NF001753">
    <property type="entry name" value="PRK00481.1-3"/>
    <property type="match status" value="1"/>
</dbReference>
<proteinExistence type="predicted"/>
<dbReference type="InterPro" id="IPR026591">
    <property type="entry name" value="Sirtuin_cat_small_dom_sf"/>
</dbReference>
<dbReference type="Gene3D" id="3.30.1600.10">
    <property type="entry name" value="SIR2/SIRT2 'Small Domain"/>
    <property type="match status" value="1"/>
</dbReference>
<dbReference type="Proteomes" id="UP000272781">
    <property type="component" value="Unassembled WGS sequence"/>
</dbReference>